<dbReference type="EMBL" id="FTOP01000010">
    <property type="protein sequence ID" value="SIS98923.1"/>
    <property type="molecule type" value="Genomic_DNA"/>
</dbReference>
<dbReference type="STRING" id="529505.SAMN05421761_110119"/>
<dbReference type="GO" id="GO:0022857">
    <property type="term" value="F:transmembrane transporter activity"/>
    <property type="evidence" value="ECO:0007669"/>
    <property type="project" value="TreeGrafter"/>
</dbReference>
<gene>
    <name evidence="5" type="ORF">SAMN05421761_110119</name>
</gene>
<dbReference type="InterPro" id="IPR015854">
    <property type="entry name" value="ABC_transpr_LolD-like"/>
</dbReference>
<evidence type="ECO:0000256" key="1">
    <source>
        <dbReference type="ARBA" id="ARBA00005417"/>
    </source>
</evidence>
<dbReference type="Gene3D" id="3.40.50.300">
    <property type="entry name" value="P-loop containing nucleotide triphosphate hydrolases"/>
    <property type="match status" value="1"/>
</dbReference>
<dbReference type="AlphaFoldDB" id="A0A1N7NKI3"/>
<comment type="similarity">
    <text evidence="1">Belongs to the ABC transporter superfamily.</text>
</comment>
<keyword evidence="3 5" id="KW-0067">ATP-binding</keyword>
<dbReference type="Proteomes" id="UP000186026">
    <property type="component" value="Unassembled WGS sequence"/>
</dbReference>
<dbReference type="InterPro" id="IPR027417">
    <property type="entry name" value="P-loop_NTPase"/>
</dbReference>
<dbReference type="SMART" id="SM00382">
    <property type="entry name" value="AAA"/>
    <property type="match status" value="1"/>
</dbReference>
<dbReference type="InterPro" id="IPR003439">
    <property type="entry name" value="ABC_transporter-like_ATP-bd"/>
</dbReference>
<feature type="domain" description="ABC transporter" evidence="4">
    <location>
        <begin position="2"/>
        <end position="209"/>
    </location>
</feature>
<evidence type="ECO:0000256" key="2">
    <source>
        <dbReference type="ARBA" id="ARBA00022741"/>
    </source>
</evidence>
<sequence>MLSVKNIKFQYDAQNSFYIPDISLKAGEQLLILGRSGSGKTTILNILGGLLKPNAGEVKLGNTMINELSGAKLDKFRGKHIGIVFQKPHILAPLTVEENLRLANFFVGAKGERNLELLKELGIYEKRKSKVTTLSEGEAQRVSIARALANHPQLILADEPTASLDDENASIVVKLLQEQAQKFNAALIIVTHDQRVKDHISNHIIMGGLS</sequence>
<name>A0A1N7NKI3_9BACT</name>
<dbReference type="RefSeq" id="WP_076501863.1">
    <property type="nucleotide sequence ID" value="NZ_FTOP01000010.1"/>
</dbReference>
<dbReference type="GO" id="GO:0005524">
    <property type="term" value="F:ATP binding"/>
    <property type="evidence" value="ECO:0007669"/>
    <property type="project" value="UniProtKB-KW"/>
</dbReference>
<dbReference type="PROSITE" id="PS50893">
    <property type="entry name" value="ABC_TRANSPORTER_2"/>
    <property type="match status" value="1"/>
</dbReference>
<proteinExistence type="inferred from homology"/>
<keyword evidence="2" id="KW-0547">Nucleotide-binding</keyword>
<protein>
    <submittedName>
        <fullName evidence="5">Putative ABC transport system ATP-binding protein</fullName>
    </submittedName>
</protein>
<dbReference type="Pfam" id="PF00005">
    <property type="entry name" value="ABC_tran"/>
    <property type="match status" value="1"/>
</dbReference>
<dbReference type="SUPFAM" id="SSF52540">
    <property type="entry name" value="P-loop containing nucleoside triphosphate hydrolases"/>
    <property type="match status" value="1"/>
</dbReference>
<dbReference type="OrthoDB" id="1114670at2"/>
<dbReference type="GO" id="GO:0005886">
    <property type="term" value="C:plasma membrane"/>
    <property type="evidence" value="ECO:0007669"/>
    <property type="project" value="TreeGrafter"/>
</dbReference>
<organism evidence="5 6">
    <name type="scientific">Belliella pelovolcani</name>
    <dbReference type="NCBI Taxonomy" id="529505"/>
    <lineage>
        <taxon>Bacteria</taxon>
        <taxon>Pseudomonadati</taxon>
        <taxon>Bacteroidota</taxon>
        <taxon>Cytophagia</taxon>
        <taxon>Cytophagales</taxon>
        <taxon>Cyclobacteriaceae</taxon>
        <taxon>Belliella</taxon>
    </lineage>
</organism>
<dbReference type="PANTHER" id="PTHR24220:SF689">
    <property type="entry name" value="LIPOPROTEIN-RELEASING SYSTEM ATP-BINDING PROTEIN LOLD"/>
    <property type="match status" value="1"/>
</dbReference>
<evidence type="ECO:0000256" key="3">
    <source>
        <dbReference type="ARBA" id="ARBA00022840"/>
    </source>
</evidence>
<evidence type="ECO:0000313" key="6">
    <source>
        <dbReference type="Proteomes" id="UP000186026"/>
    </source>
</evidence>
<accession>A0A1N7NKI3</accession>
<dbReference type="GO" id="GO:0016887">
    <property type="term" value="F:ATP hydrolysis activity"/>
    <property type="evidence" value="ECO:0007669"/>
    <property type="project" value="InterPro"/>
</dbReference>
<reference evidence="6" key="1">
    <citation type="submission" date="2017-01" db="EMBL/GenBank/DDBJ databases">
        <authorList>
            <person name="Varghese N."/>
            <person name="Submissions S."/>
        </authorList>
    </citation>
    <scope>NUCLEOTIDE SEQUENCE [LARGE SCALE GENOMIC DNA]</scope>
    <source>
        <strain evidence="6">DSM 46698</strain>
    </source>
</reference>
<dbReference type="PANTHER" id="PTHR24220">
    <property type="entry name" value="IMPORT ATP-BINDING PROTEIN"/>
    <property type="match status" value="1"/>
</dbReference>
<keyword evidence="6" id="KW-1185">Reference proteome</keyword>
<evidence type="ECO:0000259" key="4">
    <source>
        <dbReference type="PROSITE" id="PS50893"/>
    </source>
</evidence>
<dbReference type="InterPro" id="IPR003593">
    <property type="entry name" value="AAA+_ATPase"/>
</dbReference>
<evidence type="ECO:0000313" key="5">
    <source>
        <dbReference type="EMBL" id="SIS98923.1"/>
    </source>
</evidence>